<name>A0ABN3PLY6_9ACTN</name>
<sequence>MSDRDPLFNGPASARVYDYSLGGKDNYAPDRDAATDALDAHRVAHLLPRENRKFMRRAVRYLLAAGIRQFVDLGCGLPGKGNVHDLALAADPASKVAYVDNDPVAVVHFQALLHTLPGATAVTADVRRPDAVLNHPDITALIDFTRPVGILMISMLDWIPDEDDPDTIVATFRDALAPGGHLVICDFLADNLSESDWTAHRELTERYGISLTFRSTERFKGFFDGLDLVEPGLVLAPEWRPDRPYDPPSGWLLAGVGRKP</sequence>
<dbReference type="EMBL" id="BAAATD010000002">
    <property type="protein sequence ID" value="GAA2588624.1"/>
    <property type="molecule type" value="Genomic_DNA"/>
</dbReference>
<evidence type="ECO:0000313" key="2">
    <source>
        <dbReference type="Proteomes" id="UP001501509"/>
    </source>
</evidence>
<dbReference type="RefSeq" id="WP_344540171.1">
    <property type="nucleotide sequence ID" value="NZ_BAAATD010000002.1"/>
</dbReference>
<dbReference type="SUPFAM" id="SSF53335">
    <property type="entry name" value="S-adenosyl-L-methionine-dependent methyltransferases"/>
    <property type="match status" value="1"/>
</dbReference>
<dbReference type="Pfam" id="PF04672">
    <property type="entry name" value="Methyltransf_19"/>
    <property type="match status" value="1"/>
</dbReference>
<gene>
    <name evidence="1" type="ORF">GCM10010411_21850</name>
</gene>
<dbReference type="InterPro" id="IPR006764">
    <property type="entry name" value="SAM_dep_MeTrfase_SAV2177_type"/>
</dbReference>
<accession>A0ABN3PLY6</accession>
<evidence type="ECO:0000313" key="1">
    <source>
        <dbReference type="EMBL" id="GAA2588624.1"/>
    </source>
</evidence>
<dbReference type="GO" id="GO:0032259">
    <property type="term" value="P:methylation"/>
    <property type="evidence" value="ECO:0007669"/>
    <property type="project" value="UniProtKB-KW"/>
</dbReference>
<reference evidence="1 2" key="1">
    <citation type="journal article" date="2019" name="Int. J. Syst. Evol. Microbiol.">
        <title>The Global Catalogue of Microorganisms (GCM) 10K type strain sequencing project: providing services to taxonomists for standard genome sequencing and annotation.</title>
        <authorList>
            <consortium name="The Broad Institute Genomics Platform"/>
            <consortium name="The Broad Institute Genome Sequencing Center for Infectious Disease"/>
            <person name="Wu L."/>
            <person name="Ma J."/>
        </authorList>
    </citation>
    <scope>NUCLEOTIDE SEQUENCE [LARGE SCALE GENOMIC DNA]</scope>
    <source>
        <strain evidence="1 2">JCM 6833</strain>
    </source>
</reference>
<proteinExistence type="predicted"/>
<dbReference type="Gene3D" id="3.40.50.150">
    <property type="entry name" value="Vaccinia Virus protein VP39"/>
    <property type="match status" value="1"/>
</dbReference>
<dbReference type="PIRSF" id="PIRSF017393">
    <property type="entry name" value="MTase_SAV2177"/>
    <property type="match status" value="1"/>
</dbReference>
<organism evidence="1 2">
    <name type="scientific">Actinomadura fulvescens</name>
    <dbReference type="NCBI Taxonomy" id="46160"/>
    <lineage>
        <taxon>Bacteria</taxon>
        <taxon>Bacillati</taxon>
        <taxon>Actinomycetota</taxon>
        <taxon>Actinomycetes</taxon>
        <taxon>Streptosporangiales</taxon>
        <taxon>Thermomonosporaceae</taxon>
        <taxon>Actinomadura</taxon>
    </lineage>
</organism>
<keyword evidence="1" id="KW-0808">Transferase</keyword>
<keyword evidence="1" id="KW-0489">Methyltransferase</keyword>
<dbReference type="InterPro" id="IPR029063">
    <property type="entry name" value="SAM-dependent_MTases_sf"/>
</dbReference>
<comment type="caution">
    <text evidence="1">The sequence shown here is derived from an EMBL/GenBank/DDBJ whole genome shotgun (WGS) entry which is preliminary data.</text>
</comment>
<keyword evidence="2" id="KW-1185">Reference proteome</keyword>
<dbReference type="GO" id="GO:0008168">
    <property type="term" value="F:methyltransferase activity"/>
    <property type="evidence" value="ECO:0007669"/>
    <property type="project" value="UniProtKB-KW"/>
</dbReference>
<dbReference type="Proteomes" id="UP001501509">
    <property type="component" value="Unassembled WGS sequence"/>
</dbReference>
<dbReference type="CDD" id="cd02440">
    <property type="entry name" value="AdoMet_MTases"/>
    <property type="match status" value="1"/>
</dbReference>
<protein>
    <submittedName>
        <fullName evidence="1">SAM-dependent methyltransferase</fullName>
    </submittedName>
</protein>